<protein>
    <submittedName>
        <fullName evidence="10">Efflux RND transporter permease subunit</fullName>
    </submittedName>
</protein>
<comment type="subcellular location">
    <subcellularLocation>
        <location evidence="1">Cell inner membrane</location>
        <topology evidence="1">Multi-pass membrane protein</topology>
    </subcellularLocation>
</comment>
<dbReference type="FunFam" id="3.30.70.1430:FF:000001">
    <property type="entry name" value="Efflux pump membrane transporter"/>
    <property type="match status" value="1"/>
</dbReference>
<evidence type="ECO:0000256" key="5">
    <source>
        <dbReference type="ARBA" id="ARBA00022692"/>
    </source>
</evidence>
<dbReference type="Gene3D" id="3.30.70.1320">
    <property type="entry name" value="Multidrug efflux transporter AcrB pore domain like"/>
    <property type="match status" value="1"/>
</dbReference>
<name>A0A9X1VD62_9BACT</name>
<evidence type="ECO:0000313" key="11">
    <source>
        <dbReference type="Proteomes" id="UP001139193"/>
    </source>
</evidence>
<keyword evidence="11" id="KW-1185">Reference proteome</keyword>
<dbReference type="Gene3D" id="1.20.1640.10">
    <property type="entry name" value="Multidrug efflux transporter AcrB transmembrane domain"/>
    <property type="match status" value="2"/>
</dbReference>
<reference evidence="10" key="1">
    <citation type="submission" date="2022-03" db="EMBL/GenBank/DDBJ databases">
        <title>Bacterial whole genome sequence for Hymenobacter sp. DH14.</title>
        <authorList>
            <person name="Le V."/>
        </authorList>
    </citation>
    <scope>NUCLEOTIDE SEQUENCE</scope>
    <source>
        <strain evidence="10">DH14</strain>
    </source>
</reference>
<keyword evidence="3" id="KW-1003">Cell membrane</keyword>
<dbReference type="Gene3D" id="3.30.70.1430">
    <property type="entry name" value="Multidrug efflux transporter AcrB pore domain"/>
    <property type="match status" value="2"/>
</dbReference>
<dbReference type="EMBL" id="JALBGC010000001">
    <property type="protein sequence ID" value="MCI1186721.1"/>
    <property type="molecule type" value="Genomic_DNA"/>
</dbReference>
<feature type="transmembrane region" description="Helical" evidence="9">
    <location>
        <begin position="390"/>
        <end position="415"/>
    </location>
</feature>
<dbReference type="RefSeq" id="WP_241934988.1">
    <property type="nucleotide sequence ID" value="NZ_JALBGC010000001.1"/>
</dbReference>
<evidence type="ECO:0000256" key="4">
    <source>
        <dbReference type="ARBA" id="ARBA00022519"/>
    </source>
</evidence>
<evidence type="ECO:0000256" key="9">
    <source>
        <dbReference type="SAM" id="Phobius"/>
    </source>
</evidence>
<proteinExistence type="predicted"/>
<gene>
    <name evidence="10" type="ORF">MON38_04775</name>
</gene>
<dbReference type="PRINTS" id="PR00702">
    <property type="entry name" value="ACRIFLAVINRP"/>
</dbReference>
<feature type="region of interest" description="Disordered" evidence="8">
    <location>
        <begin position="1065"/>
        <end position="1106"/>
    </location>
</feature>
<feature type="transmembrane region" description="Helical" evidence="9">
    <location>
        <begin position="899"/>
        <end position="915"/>
    </location>
</feature>
<evidence type="ECO:0000256" key="8">
    <source>
        <dbReference type="SAM" id="MobiDB-lite"/>
    </source>
</evidence>
<dbReference type="FunFam" id="1.20.1640.10:FF:000001">
    <property type="entry name" value="Efflux pump membrane transporter"/>
    <property type="match status" value="1"/>
</dbReference>
<feature type="transmembrane region" description="Helical" evidence="9">
    <location>
        <begin position="952"/>
        <end position="978"/>
    </location>
</feature>
<feature type="transmembrane region" description="Helical" evidence="9">
    <location>
        <begin position="570"/>
        <end position="587"/>
    </location>
</feature>
<dbReference type="SUPFAM" id="SSF82866">
    <property type="entry name" value="Multidrug efflux transporter AcrB transmembrane domain"/>
    <property type="match status" value="2"/>
</dbReference>
<dbReference type="PANTHER" id="PTHR32063">
    <property type="match status" value="1"/>
</dbReference>
<dbReference type="Gene3D" id="3.30.2090.10">
    <property type="entry name" value="Multidrug efflux transporter AcrB TolC docking domain, DN and DC subdomains"/>
    <property type="match status" value="2"/>
</dbReference>
<dbReference type="Gene3D" id="3.30.70.1440">
    <property type="entry name" value="Multidrug efflux transporter AcrB pore domain"/>
    <property type="match status" value="1"/>
</dbReference>
<feature type="transmembrane region" description="Helical" evidence="9">
    <location>
        <begin position="364"/>
        <end position="384"/>
    </location>
</feature>
<organism evidence="10 11">
    <name type="scientific">Hymenobacter cyanobacteriorum</name>
    <dbReference type="NCBI Taxonomy" id="2926463"/>
    <lineage>
        <taxon>Bacteria</taxon>
        <taxon>Pseudomonadati</taxon>
        <taxon>Bacteroidota</taxon>
        <taxon>Cytophagia</taxon>
        <taxon>Cytophagales</taxon>
        <taxon>Hymenobacteraceae</taxon>
        <taxon>Hymenobacter</taxon>
    </lineage>
</organism>
<dbReference type="InterPro" id="IPR001036">
    <property type="entry name" value="Acrflvin-R"/>
</dbReference>
<dbReference type="GO" id="GO:0005886">
    <property type="term" value="C:plasma membrane"/>
    <property type="evidence" value="ECO:0007669"/>
    <property type="project" value="UniProtKB-SubCell"/>
</dbReference>
<feature type="compositionally biased region" description="Basic and acidic residues" evidence="8">
    <location>
        <begin position="1085"/>
        <end position="1100"/>
    </location>
</feature>
<feature type="transmembrane region" description="Helical" evidence="9">
    <location>
        <begin position="922"/>
        <end position="946"/>
    </location>
</feature>
<keyword evidence="5 9" id="KW-0812">Transmembrane</keyword>
<feature type="transmembrane region" description="Helical" evidence="9">
    <location>
        <begin position="1030"/>
        <end position="1056"/>
    </location>
</feature>
<dbReference type="AlphaFoldDB" id="A0A9X1VD62"/>
<dbReference type="SUPFAM" id="SSF82714">
    <property type="entry name" value="Multidrug efflux transporter AcrB TolC docking domain, DN and DC subdomains"/>
    <property type="match status" value="2"/>
</dbReference>
<dbReference type="Proteomes" id="UP001139193">
    <property type="component" value="Unassembled WGS sequence"/>
</dbReference>
<feature type="transmembrane region" description="Helical" evidence="9">
    <location>
        <begin position="12"/>
        <end position="32"/>
    </location>
</feature>
<feature type="transmembrane region" description="Helical" evidence="9">
    <location>
        <begin position="436"/>
        <end position="456"/>
    </location>
</feature>
<feature type="region of interest" description="Disordered" evidence="8">
    <location>
        <begin position="504"/>
        <end position="535"/>
    </location>
</feature>
<sequence>MLKIFIERPVLSTVISVIIVLLGVLGLLQLPIAQYPDISPPTVQVSASYAGANADVVLKSVLVPLEEQINGVEGMTYMTSSATNEGAGSIQVYFNVGTDPDQAAVDVQNRVASATSLLPQEVTLAGVTVRKQQSSNLLIFALYSDNPAYDQTFLQNYAQINIVPQIKRVNGVGNSNAFGSRDYAMRVWLKPDVMAIYGLTPADISAALADQNVEAAPGKFGENSDQSFQYVIKYTGKLVSVEQFENIILKSNGQGQLLHLKDVARLELGAQAYSSNSATFGKPSVGISVNQTPGSNAREVIENSLAVLKEAEKSFPAGIHYTNLVNINDFLDASIDKVIHTLLECFALVFLVIFIFLQDFRSTIIHGVSVPVSIIGTFFFLKVFGYSINLLTLFALVLAIGIVVDDAIVVVEAVHAKLEGGYTSPRKAAIDAMNEITGAILSITLVMAAVFLPVTFISGSVGVFYKQFGITLAVAILISAVNALTLCPALAALFLKPPHHEGEAKEGEAAEAKDSQENPDPKAAKDSKDPKEASKKKGFMQRFSIAFNAAYDALVGKYTKAVTFLSARKWVSLIAVAGFGAGLYFLMTTTPSSFVPNEDMGTIFVNVSLPPASTLERTTAVNTEVDSLIRTIPAVRGTLRITGQNFLAGQGSAYGMVIVRLKPWDERKKASNEDVIKQITKLTAHIRAGDIRSISQPTITGFGATGGFTFQLQDKGGHTTAEFFKVAQDFLAELNKRPEIQYASTAFNPGFPQYQLTVNVAKVKAAGLTEKDVLNAMQVYYGGSYASNFNQFGKQYRVMVQADTSYRANPEGLSKVFVRNADGVMAPLTEFVTLTRIYGPESLSRFNLFTSISVNGSPKEGSSSGEALIAIQEVAQKLPAGYGYEFSGISREEEGSGKQSLYIFALSLVFVYLLLSAQYESYILPFAVLLSIPIGLCGTYLFAKIFGIDNNIYLQISVIMLIGLLAKNAILIIEFSLARRRDDGMEIMEAALEGAKARLRPILMTSFAFVFGLMPLLFASGAGANGNKSIGAGAIGGMLFGTLVGVFFIPVLFVVFEGLQERISGPPKTKEQLEKEETEGGPPAKDGEPKPENKPQDKPQPEPAVA</sequence>
<dbReference type="InterPro" id="IPR027463">
    <property type="entry name" value="AcrB_DN_DC_subdom"/>
</dbReference>
<keyword evidence="7 9" id="KW-0472">Membrane</keyword>
<evidence type="ECO:0000256" key="7">
    <source>
        <dbReference type="ARBA" id="ARBA00023136"/>
    </source>
</evidence>
<keyword evidence="6 9" id="KW-1133">Transmembrane helix</keyword>
<dbReference type="Pfam" id="PF00873">
    <property type="entry name" value="ACR_tran"/>
    <property type="match status" value="1"/>
</dbReference>
<feature type="transmembrane region" description="Helical" evidence="9">
    <location>
        <begin position="338"/>
        <end position="357"/>
    </location>
</feature>
<dbReference type="PANTHER" id="PTHR32063:SF9">
    <property type="entry name" value="SIMILAR TO MULTIDRUG RESISTANCE PROTEIN MEXB"/>
    <property type="match status" value="1"/>
</dbReference>
<evidence type="ECO:0000256" key="1">
    <source>
        <dbReference type="ARBA" id="ARBA00004429"/>
    </source>
</evidence>
<evidence type="ECO:0000256" key="3">
    <source>
        <dbReference type="ARBA" id="ARBA00022475"/>
    </source>
</evidence>
<evidence type="ECO:0000256" key="2">
    <source>
        <dbReference type="ARBA" id="ARBA00022448"/>
    </source>
</evidence>
<feature type="transmembrane region" description="Helical" evidence="9">
    <location>
        <begin position="999"/>
        <end position="1018"/>
    </location>
</feature>
<feature type="transmembrane region" description="Helical" evidence="9">
    <location>
        <begin position="468"/>
        <end position="495"/>
    </location>
</feature>
<evidence type="ECO:0000256" key="6">
    <source>
        <dbReference type="ARBA" id="ARBA00022989"/>
    </source>
</evidence>
<keyword evidence="2" id="KW-0813">Transport</keyword>
<keyword evidence="4" id="KW-0997">Cell inner membrane</keyword>
<evidence type="ECO:0000313" key="10">
    <source>
        <dbReference type="EMBL" id="MCI1186721.1"/>
    </source>
</evidence>
<accession>A0A9X1VD62</accession>
<dbReference type="GO" id="GO:0042910">
    <property type="term" value="F:xenobiotic transmembrane transporter activity"/>
    <property type="evidence" value="ECO:0007669"/>
    <property type="project" value="TreeGrafter"/>
</dbReference>
<comment type="caution">
    <text evidence="10">The sequence shown here is derived from an EMBL/GenBank/DDBJ whole genome shotgun (WGS) entry which is preliminary data.</text>
</comment>
<dbReference type="SUPFAM" id="SSF82693">
    <property type="entry name" value="Multidrug efflux transporter AcrB pore domain, PN1, PN2, PC1 and PC2 subdomains"/>
    <property type="match status" value="4"/>
</dbReference>